<keyword evidence="4" id="KW-1185">Reference proteome</keyword>
<dbReference type="SMART" id="SM00448">
    <property type="entry name" value="REC"/>
    <property type="match status" value="1"/>
</dbReference>
<evidence type="ECO:0000259" key="2">
    <source>
        <dbReference type="PROSITE" id="PS50110"/>
    </source>
</evidence>
<evidence type="ECO:0000313" key="3">
    <source>
        <dbReference type="EMBL" id="GGH71499.1"/>
    </source>
</evidence>
<reference evidence="3" key="2">
    <citation type="submission" date="2020-09" db="EMBL/GenBank/DDBJ databases">
        <authorList>
            <person name="Sun Q."/>
            <person name="Zhou Y."/>
        </authorList>
    </citation>
    <scope>NUCLEOTIDE SEQUENCE</scope>
    <source>
        <strain evidence="3">CGMCC 1.15290</strain>
    </source>
</reference>
<evidence type="ECO:0000313" key="4">
    <source>
        <dbReference type="Proteomes" id="UP000627292"/>
    </source>
</evidence>
<keyword evidence="1" id="KW-0597">Phosphoprotein</keyword>
<dbReference type="InterPro" id="IPR052893">
    <property type="entry name" value="TCS_response_regulator"/>
</dbReference>
<dbReference type="GO" id="GO:0000160">
    <property type="term" value="P:phosphorelay signal transduction system"/>
    <property type="evidence" value="ECO:0007669"/>
    <property type="project" value="InterPro"/>
</dbReference>
<dbReference type="PANTHER" id="PTHR44520:SF2">
    <property type="entry name" value="RESPONSE REGULATOR RCP1"/>
    <property type="match status" value="1"/>
</dbReference>
<comment type="caution">
    <text evidence="3">The sequence shown here is derived from an EMBL/GenBank/DDBJ whole genome shotgun (WGS) entry which is preliminary data.</text>
</comment>
<name>A0A917J287_9BACT</name>
<dbReference type="InterPro" id="IPR011006">
    <property type="entry name" value="CheY-like_superfamily"/>
</dbReference>
<dbReference type="Pfam" id="PF00072">
    <property type="entry name" value="Response_reg"/>
    <property type="match status" value="1"/>
</dbReference>
<dbReference type="EMBL" id="BMIB01000003">
    <property type="protein sequence ID" value="GGH71499.1"/>
    <property type="molecule type" value="Genomic_DNA"/>
</dbReference>
<dbReference type="SUPFAM" id="SSF52172">
    <property type="entry name" value="CheY-like"/>
    <property type="match status" value="1"/>
</dbReference>
<dbReference type="AlphaFoldDB" id="A0A917J287"/>
<dbReference type="PANTHER" id="PTHR44520">
    <property type="entry name" value="RESPONSE REGULATOR RCP1-RELATED"/>
    <property type="match status" value="1"/>
</dbReference>
<dbReference type="RefSeq" id="WP_188953796.1">
    <property type="nucleotide sequence ID" value="NZ_BMIB01000003.1"/>
</dbReference>
<protein>
    <submittedName>
        <fullName evidence="3">Response regulator</fullName>
    </submittedName>
</protein>
<feature type="modified residue" description="4-aspartylphosphate" evidence="1">
    <location>
        <position position="64"/>
    </location>
</feature>
<feature type="domain" description="Response regulatory" evidence="2">
    <location>
        <begin position="7"/>
        <end position="134"/>
    </location>
</feature>
<evidence type="ECO:0000256" key="1">
    <source>
        <dbReference type="PROSITE-ProRule" id="PRU00169"/>
    </source>
</evidence>
<proteinExistence type="predicted"/>
<dbReference type="Gene3D" id="3.40.50.2300">
    <property type="match status" value="1"/>
</dbReference>
<dbReference type="InterPro" id="IPR001789">
    <property type="entry name" value="Sig_transdc_resp-reg_receiver"/>
</dbReference>
<dbReference type="PROSITE" id="PS50110">
    <property type="entry name" value="RESPONSE_REGULATORY"/>
    <property type="match status" value="1"/>
</dbReference>
<dbReference type="Proteomes" id="UP000627292">
    <property type="component" value="Unassembled WGS sequence"/>
</dbReference>
<gene>
    <name evidence="3" type="ORF">GCM10011379_30900</name>
</gene>
<organism evidence="3 4">
    <name type="scientific">Filimonas zeae</name>
    <dbReference type="NCBI Taxonomy" id="1737353"/>
    <lineage>
        <taxon>Bacteria</taxon>
        <taxon>Pseudomonadati</taxon>
        <taxon>Bacteroidota</taxon>
        <taxon>Chitinophagia</taxon>
        <taxon>Chitinophagales</taxon>
        <taxon>Chitinophagaceae</taxon>
        <taxon>Filimonas</taxon>
    </lineage>
</organism>
<accession>A0A917J287</accession>
<reference evidence="3" key="1">
    <citation type="journal article" date="2014" name="Int. J. Syst. Evol. Microbiol.">
        <title>Complete genome sequence of Corynebacterium casei LMG S-19264T (=DSM 44701T), isolated from a smear-ripened cheese.</title>
        <authorList>
            <consortium name="US DOE Joint Genome Institute (JGI-PGF)"/>
            <person name="Walter F."/>
            <person name="Albersmeier A."/>
            <person name="Kalinowski J."/>
            <person name="Ruckert C."/>
        </authorList>
    </citation>
    <scope>NUCLEOTIDE SEQUENCE</scope>
    <source>
        <strain evidence="3">CGMCC 1.15290</strain>
    </source>
</reference>
<sequence length="142" mass="16256">MKQKLNNILLVDDDAAVNFINSFLLRKMDCADKITIRENAILALDYLKNNFSEGNAAPDLIFLDINMPCMNGWEFIEEFRKLPHTITHNSPIVMLTTSTNPDDEEKALCIPEIASFKTKPLSRDKMNDIMLQLFPHLFLKAV</sequence>